<organism evidence="8 9">
    <name type="scientific">Magallana gigas</name>
    <name type="common">Pacific oyster</name>
    <name type="synonym">Crassostrea gigas</name>
    <dbReference type="NCBI Taxonomy" id="29159"/>
    <lineage>
        <taxon>Eukaryota</taxon>
        <taxon>Metazoa</taxon>
        <taxon>Spiralia</taxon>
        <taxon>Lophotrochozoa</taxon>
        <taxon>Mollusca</taxon>
        <taxon>Bivalvia</taxon>
        <taxon>Autobranchia</taxon>
        <taxon>Pteriomorphia</taxon>
        <taxon>Ostreida</taxon>
        <taxon>Ostreoidea</taxon>
        <taxon>Ostreidae</taxon>
        <taxon>Magallana</taxon>
    </lineage>
</organism>
<dbReference type="AlphaFoldDB" id="A0A8W8MIJ0"/>
<keyword evidence="4" id="KW-0804">Transcription</keyword>
<dbReference type="Pfam" id="PF13837">
    <property type="entry name" value="Myb_DNA-bind_4"/>
    <property type="match status" value="1"/>
</dbReference>
<feature type="compositionally biased region" description="Low complexity" evidence="6">
    <location>
        <begin position="256"/>
        <end position="276"/>
    </location>
</feature>
<feature type="domain" description="Myb/SANT-like DNA-binding" evidence="7">
    <location>
        <begin position="281"/>
        <end position="367"/>
    </location>
</feature>
<feature type="compositionally biased region" description="Acidic residues" evidence="6">
    <location>
        <begin position="397"/>
        <end position="411"/>
    </location>
</feature>
<keyword evidence="5" id="KW-0539">Nucleus</keyword>
<dbReference type="EnsemblMetazoa" id="G34449.6">
    <property type="protein sequence ID" value="G34449.6:cds"/>
    <property type="gene ID" value="G34449"/>
</dbReference>
<dbReference type="Proteomes" id="UP000005408">
    <property type="component" value="Unassembled WGS sequence"/>
</dbReference>
<feature type="compositionally biased region" description="Low complexity" evidence="6">
    <location>
        <begin position="414"/>
        <end position="427"/>
    </location>
</feature>
<evidence type="ECO:0000256" key="6">
    <source>
        <dbReference type="SAM" id="MobiDB-lite"/>
    </source>
</evidence>
<evidence type="ECO:0000256" key="4">
    <source>
        <dbReference type="ARBA" id="ARBA00023163"/>
    </source>
</evidence>
<protein>
    <recommendedName>
        <fullName evidence="7">Myb/SANT-like DNA-binding domain-containing protein</fullName>
    </recommendedName>
</protein>
<keyword evidence="3" id="KW-0238">DNA-binding</keyword>
<feature type="region of interest" description="Disordered" evidence="6">
    <location>
        <begin position="392"/>
        <end position="467"/>
    </location>
</feature>
<proteinExistence type="predicted"/>
<comment type="subcellular location">
    <subcellularLocation>
        <location evidence="1">Nucleus</location>
    </subcellularLocation>
</comment>
<reference evidence="8" key="1">
    <citation type="submission" date="2022-08" db="UniProtKB">
        <authorList>
            <consortium name="EnsemblMetazoa"/>
        </authorList>
    </citation>
    <scope>IDENTIFICATION</scope>
    <source>
        <strain evidence="8">05x7-T-G4-1.051#20</strain>
    </source>
</reference>
<dbReference type="InterPro" id="IPR044822">
    <property type="entry name" value="Myb_DNA-bind_4"/>
</dbReference>
<keyword evidence="9" id="KW-1185">Reference proteome</keyword>
<evidence type="ECO:0000256" key="1">
    <source>
        <dbReference type="ARBA" id="ARBA00004123"/>
    </source>
</evidence>
<evidence type="ECO:0000256" key="5">
    <source>
        <dbReference type="ARBA" id="ARBA00023242"/>
    </source>
</evidence>
<dbReference type="GO" id="GO:0010468">
    <property type="term" value="P:regulation of gene expression"/>
    <property type="evidence" value="ECO:0007669"/>
    <property type="project" value="UniProtKB-ARBA"/>
</dbReference>
<feature type="compositionally biased region" description="Polar residues" evidence="6">
    <location>
        <begin position="227"/>
        <end position="250"/>
    </location>
</feature>
<accession>A0A8W8MIJ0</accession>
<evidence type="ECO:0000259" key="7">
    <source>
        <dbReference type="Pfam" id="PF13837"/>
    </source>
</evidence>
<dbReference type="PANTHER" id="PTHR21654">
    <property type="entry name" value="FI21293P1"/>
    <property type="match status" value="1"/>
</dbReference>
<feature type="compositionally biased region" description="Polar residues" evidence="6">
    <location>
        <begin position="449"/>
        <end position="461"/>
    </location>
</feature>
<dbReference type="PANTHER" id="PTHR21654:SF84">
    <property type="entry name" value="SI:DKEY-66I24.7"/>
    <property type="match status" value="1"/>
</dbReference>
<evidence type="ECO:0000256" key="2">
    <source>
        <dbReference type="ARBA" id="ARBA00023015"/>
    </source>
</evidence>
<evidence type="ECO:0000313" key="8">
    <source>
        <dbReference type="EnsemblMetazoa" id="G34449.6:cds"/>
    </source>
</evidence>
<sequence length="484" mass="54895">MDGSKRKRKLGPYKKDLLTDDAIEKCLPSVTTYEGNLKLDTSEECLNIENVDFPSTSKSKEMKLNKEHLVLPEYTEETVICNQVPRNNEEDFEEIPPQAEVGNDLNDSDSDLDELDFEDTMESMFNSDAELHFDDECFVGEREKNDEDEDQPLYPEAPISLGTFMLLFTSFTMKHSLSSDGILQLLNIFSVQIEIDGQYCLLDESLATVFLSEDGDPETKRAIREALSTSHKNSTSLDTSTSSGASTSRVFETIPSCSASSESASSGHSTPSSSDSQNTMHVWKESEERFLIDLRLQREDKFSGTKSHDVLWGEIANEMKKNGIHVSKTQLINRWKALKKKYKEINDENNKTGNKKYSWKYLEQFSEVYGNKASTKVAVSFDTGRSRDKLKINTELDKDEDVSAAPEEEEDKQSTSSDTGSKSTTRAKTTKLKSTKSKISESTKLIENIQEQNRELMNSMKTQHEDKMRCIDRMLEMLEKSLDK</sequence>
<dbReference type="GO" id="GO:0005634">
    <property type="term" value="C:nucleus"/>
    <property type="evidence" value="ECO:0007669"/>
    <property type="project" value="UniProtKB-SubCell"/>
</dbReference>
<dbReference type="Gene3D" id="1.10.10.60">
    <property type="entry name" value="Homeodomain-like"/>
    <property type="match status" value="1"/>
</dbReference>
<feature type="region of interest" description="Disordered" evidence="6">
    <location>
        <begin position="227"/>
        <end position="280"/>
    </location>
</feature>
<name>A0A8W8MIJ0_MAGGI</name>
<dbReference type="GO" id="GO:0003677">
    <property type="term" value="F:DNA binding"/>
    <property type="evidence" value="ECO:0007669"/>
    <property type="project" value="UniProtKB-KW"/>
</dbReference>
<evidence type="ECO:0000313" key="9">
    <source>
        <dbReference type="Proteomes" id="UP000005408"/>
    </source>
</evidence>
<keyword evidence="2" id="KW-0805">Transcription regulation</keyword>
<evidence type="ECO:0000256" key="3">
    <source>
        <dbReference type="ARBA" id="ARBA00023125"/>
    </source>
</evidence>